<evidence type="ECO:0000256" key="1">
    <source>
        <dbReference type="SAM" id="Phobius"/>
    </source>
</evidence>
<sequence>MAEIQIDNITRNTFVQRWNKYTSESNTIEFLNEIVLKVPFTIQRHKENILINSKLILTENNDGITIKLFSNCIKFVFISLLVGIVPSLLFLLLYSSIKLFLLYTIIISLIVFRMFYKNTKKISEKYLAKIKEDYI</sequence>
<keyword evidence="3" id="KW-1185">Reference proteome</keyword>
<gene>
    <name evidence="2" type="ORF">LPB303_09355</name>
</gene>
<reference evidence="2 3" key="1">
    <citation type="submission" date="2016-02" db="EMBL/GenBank/DDBJ databases">
        <title>Draft genome sequence of Polaribacter atrinae KACC17473.</title>
        <authorList>
            <person name="Shin S.-K."/>
            <person name="Yi H."/>
        </authorList>
    </citation>
    <scope>NUCLEOTIDE SEQUENCE [LARGE SCALE GENOMIC DNA]</scope>
    <source>
        <strain evidence="2 3">KACC 17473</strain>
    </source>
</reference>
<keyword evidence="1" id="KW-0472">Membrane</keyword>
<organism evidence="2 3">
    <name type="scientific">Polaribacter atrinae</name>
    <dbReference type="NCBI Taxonomy" id="1333662"/>
    <lineage>
        <taxon>Bacteria</taxon>
        <taxon>Pseudomonadati</taxon>
        <taxon>Bacteroidota</taxon>
        <taxon>Flavobacteriia</taxon>
        <taxon>Flavobacteriales</taxon>
        <taxon>Flavobacteriaceae</taxon>
    </lineage>
</organism>
<feature type="transmembrane region" description="Helical" evidence="1">
    <location>
        <begin position="75"/>
        <end position="94"/>
    </location>
</feature>
<comment type="caution">
    <text evidence="2">The sequence shown here is derived from an EMBL/GenBank/DDBJ whole genome shotgun (WGS) entry which is preliminary data.</text>
</comment>
<dbReference type="AlphaFoldDB" id="A0A176TBB3"/>
<protein>
    <submittedName>
        <fullName evidence="2">Uncharacterized protein</fullName>
    </submittedName>
</protein>
<keyword evidence="1" id="KW-1133">Transmembrane helix</keyword>
<dbReference type="RefSeq" id="WP_068449760.1">
    <property type="nucleotide sequence ID" value="NZ_CANKUV010000006.1"/>
</dbReference>
<evidence type="ECO:0000313" key="3">
    <source>
        <dbReference type="Proteomes" id="UP000076923"/>
    </source>
</evidence>
<feature type="transmembrane region" description="Helical" evidence="1">
    <location>
        <begin position="100"/>
        <end position="116"/>
    </location>
</feature>
<name>A0A176TBB3_9FLAO</name>
<proteinExistence type="predicted"/>
<dbReference type="OrthoDB" id="9886105at2"/>
<dbReference type="Proteomes" id="UP000076923">
    <property type="component" value="Unassembled WGS sequence"/>
</dbReference>
<accession>A0A176TBB3</accession>
<dbReference type="STRING" id="1333662.LPB303_09355"/>
<evidence type="ECO:0000313" key="2">
    <source>
        <dbReference type="EMBL" id="OAD45130.1"/>
    </source>
</evidence>
<keyword evidence="1" id="KW-0812">Transmembrane</keyword>
<dbReference type="EMBL" id="LVWE01000032">
    <property type="protein sequence ID" value="OAD45130.1"/>
    <property type="molecule type" value="Genomic_DNA"/>
</dbReference>